<comment type="caution">
    <text evidence="1">The sequence shown here is derived from an EMBL/GenBank/DDBJ whole genome shotgun (WGS) entry which is preliminary data.</text>
</comment>
<protein>
    <submittedName>
        <fullName evidence="1">Uncharacterized protein</fullName>
    </submittedName>
</protein>
<dbReference type="Proteomes" id="UP000076962">
    <property type="component" value="Unassembled WGS sequence"/>
</dbReference>
<dbReference type="AlphaFoldDB" id="A0A176S070"/>
<dbReference type="EMBL" id="LUTY01001654">
    <property type="protein sequence ID" value="OAD21410.1"/>
    <property type="molecule type" value="Genomic_DNA"/>
</dbReference>
<organism evidence="1 2">
    <name type="scientific">Candidatus Thiomargarita nelsonii</name>
    <dbReference type="NCBI Taxonomy" id="1003181"/>
    <lineage>
        <taxon>Bacteria</taxon>
        <taxon>Pseudomonadati</taxon>
        <taxon>Pseudomonadota</taxon>
        <taxon>Gammaproteobacteria</taxon>
        <taxon>Thiotrichales</taxon>
        <taxon>Thiotrichaceae</taxon>
        <taxon>Thiomargarita</taxon>
    </lineage>
</organism>
<name>A0A176S070_9GAMM</name>
<proteinExistence type="predicted"/>
<accession>A0A176S070</accession>
<evidence type="ECO:0000313" key="2">
    <source>
        <dbReference type="Proteomes" id="UP000076962"/>
    </source>
</evidence>
<keyword evidence="2" id="KW-1185">Reference proteome</keyword>
<gene>
    <name evidence="1" type="ORF">THIOM_002822</name>
</gene>
<reference evidence="1 2" key="1">
    <citation type="submission" date="2016-05" db="EMBL/GenBank/DDBJ databases">
        <title>Single-cell genome of chain-forming Candidatus Thiomargarita nelsonii and comparison to other large sulfur-oxidizing bacteria.</title>
        <authorList>
            <person name="Winkel M."/>
            <person name="Salman V."/>
            <person name="Woyke T."/>
            <person name="Schulz-Vogt H."/>
            <person name="Richter M."/>
            <person name="Flood B."/>
            <person name="Bailey J."/>
            <person name="Amann R."/>
            <person name="Mussmann M."/>
        </authorList>
    </citation>
    <scope>NUCLEOTIDE SEQUENCE [LARGE SCALE GENOMIC DNA]</scope>
    <source>
        <strain evidence="1 2">THI036</strain>
    </source>
</reference>
<evidence type="ECO:0000313" key="1">
    <source>
        <dbReference type="EMBL" id="OAD21410.1"/>
    </source>
</evidence>
<sequence>MTNLPFLAESSKSLSDRIEIFSPAMSIMILNFSCATEIFSSSTVKTFFSSLLVMIILPSSSILRLPPLLTVSSSLIRCWSKNSLFLLRGGRSSSL</sequence>